<evidence type="ECO:0000313" key="1">
    <source>
        <dbReference type="EMBL" id="GAI94218.1"/>
    </source>
</evidence>
<comment type="caution">
    <text evidence="1">The sequence shown here is derived from an EMBL/GenBank/DDBJ whole genome shotgun (WGS) entry which is preliminary data.</text>
</comment>
<proteinExistence type="predicted"/>
<name>X1SMP8_9ZZZZ</name>
<reference evidence="1" key="1">
    <citation type="journal article" date="2014" name="Front. Microbiol.">
        <title>High frequency of phylogenetically diverse reductive dehalogenase-homologous genes in deep subseafloor sedimentary metagenomes.</title>
        <authorList>
            <person name="Kawai M."/>
            <person name="Futagami T."/>
            <person name="Toyoda A."/>
            <person name="Takaki Y."/>
            <person name="Nishi S."/>
            <person name="Hori S."/>
            <person name="Arai W."/>
            <person name="Tsubouchi T."/>
            <person name="Morono Y."/>
            <person name="Uchiyama I."/>
            <person name="Ito T."/>
            <person name="Fujiyama A."/>
            <person name="Inagaki F."/>
            <person name="Takami H."/>
        </authorList>
    </citation>
    <scope>NUCLEOTIDE SEQUENCE</scope>
    <source>
        <strain evidence="1">Expedition CK06-06</strain>
    </source>
</reference>
<dbReference type="AlphaFoldDB" id="X1SMP8"/>
<dbReference type="EMBL" id="BARW01019345">
    <property type="protein sequence ID" value="GAI94218.1"/>
    <property type="molecule type" value="Genomic_DNA"/>
</dbReference>
<accession>X1SMP8</accession>
<sequence>MQSSRLDNPDRFGWPENRRALSFRHYKRVKRLLDRLKGSDKRHTQKRCQVK</sequence>
<organism evidence="1">
    <name type="scientific">marine sediment metagenome</name>
    <dbReference type="NCBI Taxonomy" id="412755"/>
    <lineage>
        <taxon>unclassified sequences</taxon>
        <taxon>metagenomes</taxon>
        <taxon>ecological metagenomes</taxon>
    </lineage>
</organism>
<gene>
    <name evidence="1" type="ORF">S12H4_32913</name>
</gene>
<protein>
    <submittedName>
        <fullName evidence="1">Uncharacterized protein</fullName>
    </submittedName>
</protein>